<dbReference type="GO" id="GO:0008168">
    <property type="term" value="F:methyltransferase activity"/>
    <property type="evidence" value="ECO:0007669"/>
    <property type="project" value="UniProtKB-KW"/>
</dbReference>
<evidence type="ECO:0000313" key="3">
    <source>
        <dbReference type="EMBL" id="KAL3693532.1"/>
    </source>
</evidence>
<sequence length="359" mass="40376">MTFSSVVNWEGSTMFYRVDAGLNLSRGTQRSSASRPSLLLLPDMTSFCNRPCVRALRVTAGASSIDRDFAKEKGKRRNKAQNDRVVREGVVEEDIYTIEDGWKVHIDPTEEMIEVAGVQVPIRLRQQLQNERRRNLKRRTAENVVAQSPARTTHKLMRVMAGSVAGKKLTSCADMNVRPMMEVVRGAVFNILQSQTGWSITAPVGRWLDLYSGTGSVAIEALSRGCVAEAHFVEMDPWVISNVLQPNLEETEFDSQSTIHTSRVEILLQRAADRGAEFIGGAFDFVSVTPPYEAVSYTSLMAQLASSPLIKESSFMVVEYPYKSRHEIPENCGKLFKIRDRRYGRTFVAIYGPEWVERD</sequence>
<evidence type="ECO:0000256" key="1">
    <source>
        <dbReference type="ARBA" id="ARBA00022603"/>
    </source>
</evidence>
<organism evidence="3 4">
    <name type="scientific">Riccia sorocarpa</name>
    <dbReference type="NCBI Taxonomy" id="122646"/>
    <lineage>
        <taxon>Eukaryota</taxon>
        <taxon>Viridiplantae</taxon>
        <taxon>Streptophyta</taxon>
        <taxon>Embryophyta</taxon>
        <taxon>Marchantiophyta</taxon>
        <taxon>Marchantiopsida</taxon>
        <taxon>Marchantiidae</taxon>
        <taxon>Marchantiales</taxon>
        <taxon>Ricciaceae</taxon>
        <taxon>Riccia</taxon>
    </lineage>
</organism>
<dbReference type="Pfam" id="PF03602">
    <property type="entry name" value="Cons_hypoth95"/>
    <property type="match status" value="1"/>
</dbReference>
<evidence type="ECO:0000313" key="4">
    <source>
        <dbReference type="Proteomes" id="UP001633002"/>
    </source>
</evidence>
<dbReference type="GO" id="GO:0032259">
    <property type="term" value="P:methylation"/>
    <property type="evidence" value="ECO:0007669"/>
    <property type="project" value="UniProtKB-KW"/>
</dbReference>
<dbReference type="SUPFAM" id="SSF53335">
    <property type="entry name" value="S-adenosyl-L-methionine-dependent methyltransferases"/>
    <property type="match status" value="1"/>
</dbReference>
<proteinExistence type="predicted"/>
<gene>
    <name evidence="3" type="ORF">R1sor_007183</name>
</gene>
<reference evidence="3 4" key="1">
    <citation type="submission" date="2024-09" db="EMBL/GenBank/DDBJ databases">
        <title>Chromosome-scale assembly of Riccia sorocarpa.</title>
        <authorList>
            <person name="Paukszto L."/>
        </authorList>
    </citation>
    <scope>NUCLEOTIDE SEQUENCE [LARGE SCALE GENOMIC DNA]</scope>
    <source>
        <strain evidence="3">LP-2024</strain>
        <tissue evidence="3">Aerial parts of the thallus</tissue>
    </source>
</reference>
<dbReference type="InterPro" id="IPR029063">
    <property type="entry name" value="SAM-dependent_MTases_sf"/>
</dbReference>
<dbReference type="PANTHER" id="PTHR43542:SF1">
    <property type="entry name" value="METHYLTRANSFERASE"/>
    <property type="match status" value="1"/>
</dbReference>
<keyword evidence="1" id="KW-0489">Methyltransferase</keyword>
<accession>A0ABD3HSK7</accession>
<dbReference type="PANTHER" id="PTHR43542">
    <property type="entry name" value="METHYLTRANSFERASE"/>
    <property type="match status" value="1"/>
</dbReference>
<protein>
    <recommendedName>
        <fullName evidence="5">Methyltransferase</fullName>
    </recommendedName>
</protein>
<dbReference type="Proteomes" id="UP001633002">
    <property type="component" value="Unassembled WGS sequence"/>
</dbReference>
<comment type="caution">
    <text evidence="3">The sequence shown here is derived from an EMBL/GenBank/DDBJ whole genome shotgun (WGS) entry which is preliminary data.</text>
</comment>
<name>A0ABD3HSK7_9MARC</name>
<evidence type="ECO:0008006" key="5">
    <source>
        <dbReference type="Google" id="ProtNLM"/>
    </source>
</evidence>
<keyword evidence="2" id="KW-0808">Transferase</keyword>
<dbReference type="AlphaFoldDB" id="A0ABD3HSK7"/>
<dbReference type="InterPro" id="IPR004398">
    <property type="entry name" value="RNA_MeTrfase_RsmD"/>
</dbReference>
<keyword evidence="4" id="KW-1185">Reference proteome</keyword>
<dbReference type="Gene3D" id="3.40.50.150">
    <property type="entry name" value="Vaccinia Virus protein VP39"/>
    <property type="match status" value="1"/>
</dbReference>
<evidence type="ECO:0000256" key="2">
    <source>
        <dbReference type="ARBA" id="ARBA00022679"/>
    </source>
</evidence>
<dbReference type="EMBL" id="JBJQOH010000003">
    <property type="protein sequence ID" value="KAL3693532.1"/>
    <property type="molecule type" value="Genomic_DNA"/>
</dbReference>